<dbReference type="Proteomes" id="UP000188342">
    <property type="component" value="Unassembled WGS sequence"/>
</dbReference>
<dbReference type="STRING" id="1255658.FM114_13220"/>
<dbReference type="InterPro" id="IPR012349">
    <property type="entry name" value="Split_barrel_FMN-bd"/>
</dbReference>
<protein>
    <submittedName>
        <fullName evidence="2">General stress protein</fullName>
    </submittedName>
</protein>
<dbReference type="Gene3D" id="2.30.110.10">
    <property type="entry name" value="Electron Transport, Fmn-binding Protein, Chain A"/>
    <property type="match status" value="1"/>
</dbReference>
<evidence type="ECO:0000259" key="1">
    <source>
        <dbReference type="Pfam" id="PF16242"/>
    </source>
</evidence>
<proteinExistence type="predicted"/>
<dbReference type="EMBL" id="FUKQ01000047">
    <property type="protein sequence ID" value="SJN41989.1"/>
    <property type="molecule type" value="Genomic_DNA"/>
</dbReference>
<gene>
    <name evidence="2" type="ORF">FM114_13220</name>
</gene>
<dbReference type="PANTHER" id="PTHR34818">
    <property type="entry name" value="PROTEIN BLI-3"/>
    <property type="match status" value="1"/>
</dbReference>
<dbReference type="SUPFAM" id="SSF50475">
    <property type="entry name" value="FMN-binding split barrel"/>
    <property type="match status" value="1"/>
</dbReference>
<keyword evidence="3" id="KW-1185">Reference proteome</keyword>
<dbReference type="RefSeq" id="WP_179110712.1">
    <property type="nucleotide sequence ID" value="NZ_FUKQ01000047.1"/>
</dbReference>
<dbReference type="InterPro" id="IPR038725">
    <property type="entry name" value="YdaG_split_barrel_FMN-bd"/>
</dbReference>
<dbReference type="PANTHER" id="PTHR34818:SF1">
    <property type="entry name" value="PROTEIN BLI-3"/>
    <property type="match status" value="1"/>
</dbReference>
<dbReference type="AlphaFoldDB" id="A0A1R4KCG4"/>
<name>A0A1R4KCG4_9ACTN</name>
<dbReference type="InterPro" id="IPR052917">
    <property type="entry name" value="Stress-Dev_Protein"/>
</dbReference>
<organism evidence="2 3">
    <name type="scientific">Luteococcus japonicus LSP_Lj1</name>
    <dbReference type="NCBI Taxonomy" id="1255658"/>
    <lineage>
        <taxon>Bacteria</taxon>
        <taxon>Bacillati</taxon>
        <taxon>Actinomycetota</taxon>
        <taxon>Actinomycetes</taxon>
        <taxon>Propionibacteriales</taxon>
        <taxon>Propionibacteriaceae</taxon>
        <taxon>Luteococcus</taxon>
    </lineage>
</organism>
<evidence type="ECO:0000313" key="3">
    <source>
        <dbReference type="Proteomes" id="UP000188342"/>
    </source>
</evidence>
<feature type="domain" description="General stress protein FMN-binding split barrel" evidence="1">
    <location>
        <begin position="7"/>
        <end position="148"/>
    </location>
</feature>
<dbReference type="Pfam" id="PF16242">
    <property type="entry name" value="Pyrid_ox_like"/>
    <property type="match status" value="1"/>
</dbReference>
<accession>A0A1R4KCG4</accession>
<sequence length="157" mass="17250">MTAPKTRDEVLEMLRSQRTAMVTTLDGDQLVSRPMAPMHVDDDGTLWFFTEADSDKADQVESIPHVNVSFSHGDYLSVSGTGQVVQDVEQQKALWNTAVESWLQCEPDDPMVRLLKVQPSTIAYWSTPNTVATLLGMAKAVVTDEQPDLGDSGVVNV</sequence>
<reference evidence="2 3" key="1">
    <citation type="submission" date="2017-02" db="EMBL/GenBank/DDBJ databases">
        <authorList>
            <person name="Peterson S.W."/>
        </authorList>
    </citation>
    <scope>NUCLEOTIDE SEQUENCE [LARGE SCALE GENOMIC DNA]</scope>
    <source>
        <strain evidence="2 3">LSP_Lj1</strain>
    </source>
</reference>
<evidence type="ECO:0000313" key="2">
    <source>
        <dbReference type="EMBL" id="SJN41989.1"/>
    </source>
</evidence>